<dbReference type="PANTHER" id="PTHR30569:SF0">
    <property type="entry name" value="CYTOSINE PERMEASE"/>
    <property type="match status" value="1"/>
</dbReference>
<dbReference type="RefSeq" id="WP_042411804.1">
    <property type="nucleotide sequence ID" value="NZ_BAWO01000072.1"/>
</dbReference>
<feature type="transmembrane region" description="Helical" evidence="8">
    <location>
        <begin position="25"/>
        <end position="48"/>
    </location>
</feature>
<feature type="transmembrane region" description="Helical" evidence="8">
    <location>
        <begin position="54"/>
        <end position="78"/>
    </location>
</feature>
<dbReference type="Pfam" id="PF02133">
    <property type="entry name" value="Transp_cyt_pur"/>
    <property type="match status" value="1"/>
</dbReference>
<evidence type="ECO:0000313" key="9">
    <source>
        <dbReference type="EMBL" id="GAJ41496.1"/>
    </source>
</evidence>
<feature type="transmembrane region" description="Helical" evidence="8">
    <location>
        <begin position="345"/>
        <end position="367"/>
    </location>
</feature>
<comment type="subcellular location">
    <subcellularLocation>
        <location evidence="1">Membrane</location>
        <topology evidence="1">Multi-pass membrane protein</topology>
    </subcellularLocation>
</comment>
<comment type="caution">
    <text evidence="9">The sequence shown here is derived from an EMBL/GenBank/DDBJ whole genome shotgun (WGS) entry which is preliminary data.</text>
</comment>
<evidence type="ECO:0000256" key="3">
    <source>
        <dbReference type="ARBA" id="ARBA00022448"/>
    </source>
</evidence>
<feature type="transmembrane region" description="Helical" evidence="8">
    <location>
        <begin position="311"/>
        <end position="333"/>
    </location>
</feature>
<sequence length="458" mass="50602">MAKWTERFGHDDILPTPMNKRSMNFFSTFTLWIAANVVITTVMTGMMFVPDISFSSAMFAIIVGSAIGAIPLALTGNIGIRTGLPTMVITRAAFGQKGAILPALVNTIILIGWSWIQAYMAGLSLNYAVHYATGYSNINLFVILTELLVVIITIFGHRGVERIEKYISIAMLLLSFLVFYKIFTTYHISTLLEMKLSKHPSVTTIIAFDIVVATAFSWMSTVCDFNRNCQSEKSGFWGTYFGYLVASIVAMGLGAVVSGFSIASNMERTYDPTILLAAYGFGLIASIVVFFSVLSTNVMALYSATMSFMNVFPCAGFWKPTLIMGIICTLGALLKETLMSHFFNFIMLIATLFIPVFAIVLVDYFLIKRGTYDAEDILFDTKGRYRYQKGVNVAAYVAYIIGAVFAYYFTYVHPLAIGSTMLTFFLSGAGYWGLMKITKQTSSRAHTVELQAPTSMEG</sequence>
<evidence type="ECO:0000256" key="7">
    <source>
        <dbReference type="PIRNR" id="PIRNR002744"/>
    </source>
</evidence>
<dbReference type="GO" id="GO:0005886">
    <property type="term" value="C:plasma membrane"/>
    <property type="evidence" value="ECO:0007669"/>
    <property type="project" value="TreeGrafter"/>
</dbReference>
<dbReference type="Proteomes" id="UP000023561">
    <property type="component" value="Unassembled WGS sequence"/>
</dbReference>
<protein>
    <submittedName>
        <fullName evidence="9">Putative transporter</fullName>
    </submittedName>
</protein>
<dbReference type="AlphaFoldDB" id="A0A023DKF2"/>
<dbReference type="InterPro" id="IPR001248">
    <property type="entry name" value="Pur-cyt_permease"/>
</dbReference>
<feature type="transmembrane region" description="Helical" evidence="8">
    <location>
        <begin position="167"/>
        <end position="188"/>
    </location>
</feature>
<proteinExistence type="inferred from homology"/>
<organism evidence="9 10">
    <name type="scientific">Parageobacillus caldoxylosilyticus NBRC 107762</name>
    <dbReference type="NCBI Taxonomy" id="1220594"/>
    <lineage>
        <taxon>Bacteria</taxon>
        <taxon>Bacillati</taxon>
        <taxon>Bacillota</taxon>
        <taxon>Bacilli</taxon>
        <taxon>Bacillales</taxon>
        <taxon>Anoxybacillaceae</taxon>
        <taxon>Saccharococcus</taxon>
    </lineage>
</organism>
<keyword evidence="3 7" id="KW-0813">Transport</keyword>
<evidence type="ECO:0000256" key="8">
    <source>
        <dbReference type="SAM" id="Phobius"/>
    </source>
</evidence>
<keyword evidence="5 8" id="KW-1133">Transmembrane helix</keyword>
<dbReference type="InterPro" id="IPR026030">
    <property type="entry name" value="Pur-cyt_permease_Fcy2/21/22"/>
</dbReference>
<keyword evidence="6 7" id="KW-0472">Membrane</keyword>
<reference evidence="9 10" key="1">
    <citation type="submission" date="2014-04" db="EMBL/GenBank/DDBJ databases">
        <title>Whole genome shotgun sequence of Geobacillus caldoxylosilyticus NBRC 107762.</title>
        <authorList>
            <person name="Hosoyama A."/>
            <person name="Hosoyama Y."/>
            <person name="Katano-Makiyama Y."/>
            <person name="Tsuchikane K."/>
            <person name="Ohji S."/>
            <person name="Ichikawa N."/>
            <person name="Yamazoe A."/>
            <person name="Fujita N."/>
        </authorList>
    </citation>
    <scope>NUCLEOTIDE SEQUENCE [LARGE SCALE GENOMIC DNA]</scope>
    <source>
        <strain evidence="9 10">NBRC 107762</strain>
    </source>
</reference>
<dbReference type="CDD" id="cd11484">
    <property type="entry name" value="SLC-NCS1sbd_CobB-like"/>
    <property type="match status" value="1"/>
</dbReference>
<keyword evidence="10" id="KW-1185">Reference proteome</keyword>
<feature type="transmembrane region" description="Helical" evidence="8">
    <location>
        <begin position="99"/>
        <end position="116"/>
    </location>
</feature>
<dbReference type="PIRSF" id="PIRSF002744">
    <property type="entry name" value="Pur-cyt_permease"/>
    <property type="match status" value="1"/>
</dbReference>
<dbReference type="EMBL" id="BAWO01000072">
    <property type="protein sequence ID" value="GAJ41496.1"/>
    <property type="molecule type" value="Genomic_DNA"/>
</dbReference>
<dbReference type="OrthoDB" id="9787279at2"/>
<comment type="similarity">
    <text evidence="2 7">Belongs to the purine-cytosine permease (2.A.39) family.</text>
</comment>
<feature type="transmembrane region" description="Helical" evidence="8">
    <location>
        <begin position="274"/>
        <end position="299"/>
    </location>
</feature>
<evidence type="ECO:0000256" key="5">
    <source>
        <dbReference type="ARBA" id="ARBA00022989"/>
    </source>
</evidence>
<evidence type="ECO:0000256" key="2">
    <source>
        <dbReference type="ARBA" id="ARBA00008974"/>
    </source>
</evidence>
<evidence type="ECO:0000256" key="1">
    <source>
        <dbReference type="ARBA" id="ARBA00004141"/>
    </source>
</evidence>
<name>A0A023DKF2_9BACL</name>
<feature type="transmembrane region" description="Helical" evidence="8">
    <location>
        <begin position="391"/>
        <end position="409"/>
    </location>
</feature>
<accession>A0A023DKF2</accession>
<dbReference type="PANTHER" id="PTHR30569">
    <property type="entry name" value="CYTOSINE TRANSPORTER CODB"/>
    <property type="match status" value="1"/>
</dbReference>
<evidence type="ECO:0000256" key="4">
    <source>
        <dbReference type="ARBA" id="ARBA00022692"/>
    </source>
</evidence>
<feature type="transmembrane region" description="Helical" evidence="8">
    <location>
        <begin position="240"/>
        <end position="262"/>
    </location>
</feature>
<feature type="transmembrane region" description="Helical" evidence="8">
    <location>
        <begin position="136"/>
        <end position="155"/>
    </location>
</feature>
<feature type="transmembrane region" description="Helical" evidence="8">
    <location>
        <begin position="200"/>
        <end position="219"/>
    </location>
</feature>
<evidence type="ECO:0000256" key="6">
    <source>
        <dbReference type="ARBA" id="ARBA00023136"/>
    </source>
</evidence>
<dbReference type="GO" id="GO:0015209">
    <property type="term" value="F:cytosine transmembrane transporter activity"/>
    <property type="evidence" value="ECO:0007669"/>
    <property type="project" value="InterPro"/>
</dbReference>
<feature type="transmembrane region" description="Helical" evidence="8">
    <location>
        <begin position="415"/>
        <end position="434"/>
    </location>
</feature>
<dbReference type="InterPro" id="IPR030191">
    <property type="entry name" value="CodB"/>
</dbReference>
<evidence type="ECO:0000313" key="10">
    <source>
        <dbReference type="Proteomes" id="UP000023561"/>
    </source>
</evidence>
<gene>
    <name evidence="9" type="ORF">GCA01S_072_00130</name>
</gene>
<dbReference type="Gene3D" id="1.10.4160.10">
    <property type="entry name" value="Hydantoin permease"/>
    <property type="match status" value="1"/>
</dbReference>
<keyword evidence="4 8" id="KW-0812">Transmembrane</keyword>